<dbReference type="PROSITE" id="PS00134">
    <property type="entry name" value="TRYPSIN_HIS"/>
    <property type="match status" value="1"/>
</dbReference>
<organism evidence="5 6">
    <name type="scientific">Aedes albopictus</name>
    <name type="common">Asian tiger mosquito</name>
    <name type="synonym">Stegomyia albopicta</name>
    <dbReference type="NCBI Taxonomy" id="7160"/>
    <lineage>
        <taxon>Eukaryota</taxon>
        <taxon>Metazoa</taxon>
        <taxon>Ecdysozoa</taxon>
        <taxon>Arthropoda</taxon>
        <taxon>Hexapoda</taxon>
        <taxon>Insecta</taxon>
        <taxon>Pterygota</taxon>
        <taxon>Neoptera</taxon>
        <taxon>Endopterygota</taxon>
        <taxon>Diptera</taxon>
        <taxon>Nematocera</taxon>
        <taxon>Culicoidea</taxon>
        <taxon>Culicidae</taxon>
        <taxon>Culicinae</taxon>
        <taxon>Aedini</taxon>
        <taxon>Aedes</taxon>
        <taxon>Stegomyia</taxon>
    </lineage>
</organism>
<dbReference type="InterPro" id="IPR018114">
    <property type="entry name" value="TRYPSIN_HIS"/>
</dbReference>
<dbReference type="GeneID" id="134286542"/>
<proteinExistence type="inferred from homology"/>
<accession>A0ABM1Y4I7</accession>
<dbReference type="SMART" id="SM00020">
    <property type="entry name" value="Tryp_SPc"/>
    <property type="match status" value="1"/>
</dbReference>
<dbReference type="InterPro" id="IPR009003">
    <property type="entry name" value="Peptidase_S1_PA"/>
</dbReference>
<dbReference type="EnsemblMetazoa" id="AALFPA23_005646.R7233">
    <property type="protein sequence ID" value="AALFPA23_005646.P7233"/>
    <property type="gene ID" value="AALFPA23_005646"/>
</dbReference>
<evidence type="ECO:0000313" key="6">
    <source>
        <dbReference type="Proteomes" id="UP000069940"/>
    </source>
</evidence>
<dbReference type="Proteomes" id="UP000069940">
    <property type="component" value="Unassembled WGS sequence"/>
</dbReference>
<dbReference type="Pfam" id="PF00089">
    <property type="entry name" value="Trypsin"/>
    <property type="match status" value="1"/>
</dbReference>
<dbReference type="InterPro" id="IPR001254">
    <property type="entry name" value="Trypsin_dom"/>
</dbReference>
<dbReference type="InterPro" id="IPR001314">
    <property type="entry name" value="Peptidase_S1A"/>
</dbReference>
<feature type="domain" description="Peptidase S1" evidence="4">
    <location>
        <begin position="8"/>
        <end position="268"/>
    </location>
</feature>
<dbReference type="PROSITE" id="PS50240">
    <property type="entry name" value="TRYPSIN_DOM"/>
    <property type="match status" value="1"/>
</dbReference>
<evidence type="ECO:0000256" key="1">
    <source>
        <dbReference type="ARBA" id="ARBA00023157"/>
    </source>
</evidence>
<comment type="similarity">
    <text evidence="3">Belongs to the peptidase S1 family. CLIP subfamily.</text>
</comment>
<dbReference type="InterPro" id="IPR051487">
    <property type="entry name" value="Ser/Thr_Proteases_Immune/Dev"/>
</dbReference>
<evidence type="ECO:0000259" key="4">
    <source>
        <dbReference type="PROSITE" id="PS50240"/>
    </source>
</evidence>
<dbReference type="PRINTS" id="PR00722">
    <property type="entry name" value="CHYMOTRYPSIN"/>
</dbReference>
<dbReference type="Gene3D" id="2.40.10.10">
    <property type="entry name" value="Trypsin-like serine proteases"/>
    <property type="match status" value="2"/>
</dbReference>
<keyword evidence="2" id="KW-0325">Glycoprotein</keyword>
<reference evidence="6" key="1">
    <citation type="journal article" date="2015" name="Proc. Natl. Acad. Sci. U.S.A.">
        <title>Genome sequence of the Asian Tiger mosquito, Aedes albopictus, reveals insights into its biology, genetics, and evolution.</title>
        <authorList>
            <person name="Chen X.G."/>
            <person name="Jiang X."/>
            <person name="Gu J."/>
            <person name="Xu M."/>
            <person name="Wu Y."/>
            <person name="Deng Y."/>
            <person name="Zhang C."/>
            <person name="Bonizzoni M."/>
            <person name="Dermauw W."/>
            <person name="Vontas J."/>
            <person name="Armbruster P."/>
            <person name="Huang X."/>
            <person name="Yang Y."/>
            <person name="Zhang H."/>
            <person name="He W."/>
            <person name="Peng H."/>
            <person name="Liu Y."/>
            <person name="Wu K."/>
            <person name="Chen J."/>
            <person name="Lirakis M."/>
            <person name="Topalis P."/>
            <person name="Van Leeuwen T."/>
            <person name="Hall A.B."/>
            <person name="Jiang X."/>
            <person name="Thorpe C."/>
            <person name="Mueller R.L."/>
            <person name="Sun C."/>
            <person name="Waterhouse R.M."/>
            <person name="Yan G."/>
            <person name="Tu Z.J."/>
            <person name="Fang X."/>
            <person name="James A.A."/>
        </authorList>
    </citation>
    <scope>NUCLEOTIDE SEQUENCE [LARGE SCALE GENOMIC DNA]</scope>
    <source>
        <strain evidence="6">Foshan</strain>
    </source>
</reference>
<evidence type="ECO:0000313" key="5">
    <source>
        <dbReference type="EnsemblMetazoa" id="AALFPA23_005646.P7233"/>
    </source>
</evidence>
<dbReference type="RefSeq" id="XP_062704153.1">
    <property type="nucleotide sequence ID" value="XM_062848169.1"/>
</dbReference>
<protein>
    <recommendedName>
        <fullName evidence="4">Peptidase S1 domain-containing protein</fullName>
    </recommendedName>
</protein>
<dbReference type="InterPro" id="IPR043504">
    <property type="entry name" value="Peptidase_S1_PA_chymotrypsin"/>
</dbReference>
<keyword evidence="1" id="KW-1015">Disulfide bond</keyword>
<dbReference type="PANTHER" id="PTHR24256">
    <property type="entry name" value="TRYPTASE-RELATED"/>
    <property type="match status" value="1"/>
</dbReference>
<reference evidence="5" key="2">
    <citation type="submission" date="2025-05" db="UniProtKB">
        <authorList>
            <consortium name="EnsemblMetazoa"/>
        </authorList>
    </citation>
    <scope>IDENTIFICATION</scope>
    <source>
        <strain evidence="5">Foshan</strain>
    </source>
</reference>
<evidence type="ECO:0000256" key="2">
    <source>
        <dbReference type="ARBA" id="ARBA00023180"/>
    </source>
</evidence>
<evidence type="ECO:0000256" key="3">
    <source>
        <dbReference type="ARBA" id="ARBA00024195"/>
    </source>
</evidence>
<keyword evidence="6" id="KW-1185">Reference proteome</keyword>
<dbReference type="CDD" id="cd00190">
    <property type="entry name" value="Tryp_SPc"/>
    <property type="match status" value="1"/>
</dbReference>
<dbReference type="SUPFAM" id="SSF50494">
    <property type="entry name" value="Trypsin-like serine proteases"/>
    <property type="match status" value="1"/>
</dbReference>
<name>A0ABM1Y4I7_AEDAL</name>
<sequence>MSEFEEKRFSGHFAPIDEYTWMALLIYEKTAYDFTSVCEGALISKSFVVTAAHCLTGSMLQEVGHLMYVRLGEYHVSNDPDCIVEGQFQECTDEIIDVRPKSIIVHPDYKVSNRSLHHDIGLIELNHPVKFSCFIRHISLPTEDSGIMGTSFFESGWGPTDIFNDHTTCVPSPIKLQKKLSYTDHDTCSDAYRSQRVQLTSDQICAVDSSSKGSCSGNVGTPLVQWNKNNSAWMLTGLRSAQYFENGGKPGIYTNVYKYVQWIKTNAQLQ</sequence>